<keyword evidence="2" id="KW-1133">Transmembrane helix</keyword>
<keyword evidence="2" id="KW-0812">Transmembrane</keyword>
<dbReference type="EMBL" id="RFFG01000043">
    <property type="protein sequence ID" value="RMI41369.1"/>
    <property type="molecule type" value="Genomic_DNA"/>
</dbReference>
<accession>A0A3M2LV35</accession>
<dbReference type="Proteomes" id="UP000282674">
    <property type="component" value="Unassembled WGS sequence"/>
</dbReference>
<keyword evidence="2" id="KW-0472">Membrane</keyword>
<comment type="caution">
    <text evidence="3">The sequence shown here is derived from an EMBL/GenBank/DDBJ whole genome shotgun (WGS) entry which is preliminary data.</text>
</comment>
<feature type="compositionally biased region" description="Low complexity" evidence="1">
    <location>
        <begin position="216"/>
        <end position="233"/>
    </location>
</feature>
<feature type="transmembrane region" description="Helical" evidence="2">
    <location>
        <begin position="134"/>
        <end position="152"/>
    </location>
</feature>
<protein>
    <recommendedName>
        <fullName evidence="5">DUF2567 domain-containing protein</fullName>
    </recommendedName>
</protein>
<keyword evidence="4" id="KW-1185">Reference proteome</keyword>
<evidence type="ECO:0000313" key="3">
    <source>
        <dbReference type="EMBL" id="RMI41369.1"/>
    </source>
</evidence>
<evidence type="ECO:0000313" key="4">
    <source>
        <dbReference type="Proteomes" id="UP000282674"/>
    </source>
</evidence>
<evidence type="ECO:0008006" key="5">
    <source>
        <dbReference type="Google" id="ProtNLM"/>
    </source>
</evidence>
<feature type="transmembrane region" description="Helical" evidence="2">
    <location>
        <begin position="55"/>
        <end position="73"/>
    </location>
</feature>
<feature type="compositionally biased region" description="Gly residues" evidence="1">
    <location>
        <begin position="234"/>
        <end position="248"/>
    </location>
</feature>
<reference evidence="3 4" key="1">
    <citation type="submission" date="2018-10" db="EMBL/GenBank/DDBJ databases">
        <title>Isolation from soil.</title>
        <authorList>
            <person name="Hu J."/>
        </authorList>
    </citation>
    <scope>NUCLEOTIDE SEQUENCE [LARGE SCALE GENOMIC DNA]</scope>
    <source>
        <strain evidence="3 4">NEAU-Ht49</strain>
    </source>
</reference>
<organism evidence="3 4">
    <name type="scientific">Actinomadura harenae</name>
    <dbReference type="NCBI Taxonomy" id="2483351"/>
    <lineage>
        <taxon>Bacteria</taxon>
        <taxon>Bacillati</taxon>
        <taxon>Actinomycetota</taxon>
        <taxon>Actinomycetes</taxon>
        <taxon>Streptosporangiales</taxon>
        <taxon>Thermomonosporaceae</taxon>
        <taxon>Actinomadura</taxon>
    </lineage>
</organism>
<evidence type="ECO:0000256" key="1">
    <source>
        <dbReference type="SAM" id="MobiDB-lite"/>
    </source>
</evidence>
<gene>
    <name evidence="3" type="ORF">EBO15_23155</name>
</gene>
<feature type="region of interest" description="Disordered" evidence="1">
    <location>
        <begin position="160"/>
        <end position="268"/>
    </location>
</feature>
<feature type="compositionally biased region" description="Low complexity" evidence="1">
    <location>
        <begin position="160"/>
        <end position="205"/>
    </location>
</feature>
<dbReference type="AlphaFoldDB" id="A0A3M2LV35"/>
<proteinExistence type="predicted"/>
<evidence type="ECO:0000256" key="2">
    <source>
        <dbReference type="SAM" id="Phobius"/>
    </source>
</evidence>
<name>A0A3M2LV35_9ACTN</name>
<sequence>MQTAVVTTLAIAVLGPVAGVLWHAVSPTVTFVVVRGEAYFADGESQAPIGTDARFALIGIVAGLLCGLVAYRFGGRDNDVPLLVGLALGGTAAALLAWWVGHRFGLAHYQHVLRTGADGTEVKGPPDVRARGLLVFWPLAAVAAYAALEVIVKRLPADTSSAADSSSSAADSGAPADGDAPPPHGGTAPSGNGATPADGGTAPADSDTVPSDSDTAPSGNGAASPDPGAAPADGGAGSGGEGRAVGGGSDEDGPAGDGTKGVRRETSG</sequence>
<feature type="transmembrane region" description="Helical" evidence="2">
    <location>
        <begin position="80"/>
        <end position="100"/>
    </location>
</feature>